<keyword evidence="2" id="KW-0472">Membrane</keyword>
<dbReference type="OMA" id="NEPYWCE"/>
<keyword evidence="2" id="KW-0812">Transmembrane</keyword>
<feature type="transmembrane region" description="Helical" evidence="2">
    <location>
        <begin position="84"/>
        <end position="102"/>
    </location>
</feature>
<dbReference type="OrthoDB" id="10070083at2759"/>
<dbReference type="STRING" id="75743.A0A401NKA0"/>
<reference evidence="3 4" key="1">
    <citation type="journal article" date="2018" name="Nat. Ecol. Evol.">
        <title>Shark genomes provide insights into elasmobranch evolution and the origin of vertebrates.</title>
        <authorList>
            <person name="Hara Y"/>
            <person name="Yamaguchi K"/>
            <person name="Onimaru K"/>
            <person name="Kadota M"/>
            <person name="Koyanagi M"/>
            <person name="Keeley SD"/>
            <person name="Tatsumi K"/>
            <person name="Tanaka K"/>
            <person name="Motone F"/>
            <person name="Kageyama Y"/>
            <person name="Nozu R"/>
            <person name="Adachi N"/>
            <person name="Nishimura O"/>
            <person name="Nakagawa R"/>
            <person name="Tanegashima C"/>
            <person name="Kiyatake I"/>
            <person name="Matsumoto R"/>
            <person name="Murakumo K"/>
            <person name="Nishida K"/>
            <person name="Terakita A"/>
            <person name="Kuratani S"/>
            <person name="Sato K"/>
            <person name="Hyodo S Kuraku.S."/>
        </authorList>
    </citation>
    <scope>NUCLEOTIDE SEQUENCE [LARGE SCALE GENOMIC DNA]</scope>
</reference>
<dbReference type="PANTHER" id="PTHR16209:SF7">
    <property type="entry name" value="WW DOMAIN BINDING PROTEIN 1 ISOFORM X1"/>
    <property type="match status" value="1"/>
</dbReference>
<feature type="region of interest" description="Disordered" evidence="1">
    <location>
        <begin position="244"/>
        <end position="263"/>
    </location>
</feature>
<dbReference type="PANTHER" id="PTHR16209">
    <property type="entry name" value="VESICULAR, OVEREXPRESSED IN CANCER, PROSURVIVAL PROTEIN 1"/>
    <property type="match status" value="1"/>
</dbReference>
<dbReference type="InterPro" id="IPR051994">
    <property type="entry name" value="WW_domain-binding"/>
</dbReference>
<dbReference type="AlphaFoldDB" id="A0A401NKA0"/>
<accession>A0A401NKA0</accession>
<gene>
    <name evidence="3" type="ORF">scyTo_0012887</name>
</gene>
<dbReference type="Proteomes" id="UP000288216">
    <property type="component" value="Unassembled WGS sequence"/>
</dbReference>
<proteinExistence type="predicted"/>
<dbReference type="InterPro" id="IPR021684">
    <property type="entry name" value="WBP1-like"/>
</dbReference>
<evidence type="ECO:0000313" key="4">
    <source>
        <dbReference type="Proteomes" id="UP000288216"/>
    </source>
</evidence>
<feature type="compositionally biased region" description="Basic and acidic residues" evidence="1">
    <location>
        <begin position="224"/>
        <end position="236"/>
    </location>
</feature>
<keyword evidence="2" id="KW-1133">Transmembrane helix</keyword>
<organism evidence="3 4">
    <name type="scientific">Scyliorhinus torazame</name>
    <name type="common">Cloudy catshark</name>
    <name type="synonym">Catulus torazame</name>
    <dbReference type="NCBI Taxonomy" id="75743"/>
    <lineage>
        <taxon>Eukaryota</taxon>
        <taxon>Metazoa</taxon>
        <taxon>Chordata</taxon>
        <taxon>Craniata</taxon>
        <taxon>Vertebrata</taxon>
        <taxon>Chondrichthyes</taxon>
        <taxon>Elasmobranchii</taxon>
        <taxon>Galeomorphii</taxon>
        <taxon>Galeoidea</taxon>
        <taxon>Carcharhiniformes</taxon>
        <taxon>Scyliorhinidae</taxon>
        <taxon>Scyliorhinus</taxon>
    </lineage>
</organism>
<comment type="caution">
    <text evidence="3">The sequence shown here is derived from an EMBL/GenBank/DDBJ whole genome shotgun (WGS) entry which is preliminary data.</text>
</comment>
<dbReference type="Pfam" id="PF11669">
    <property type="entry name" value="WBP-1"/>
    <property type="match status" value="1"/>
</dbReference>
<keyword evidence="4" id="KW-1185">Reference proteome</keyword>
<feature type="compositionally biased region" description="Polar residues" evidence="1">
    <location>
        <begin position="306"/>
        <end position="316"/>
    </location>
</feature>
<name>A0A401NKA0_SCYTO</name>
<feature type="region of interest" description="Disordered" evidence="1">
    <location>
        <begin position="151"/>
        <end position="239"/>
    </location>
</feature>
<dbReference type="EMBL" id="BFAA01006374">
    <property type="protein sequence ID" value="GCB61282.1"/>
    <property type="molecule type" value="Genomic_DNA"/>
</dbReference>
<evidence type="ECO:0008006" key="5">
    <source>
        <dbReference type="Google" id="ProtNLM"/>
    </source>
</evidence>
<feature type="region of interest" description="Disordered" evidence="1">
    <location>
        <begin position="306"/>
        <end position="333"/>
    </location>
</feature>
<evidence type="ECO:0000313" key="3">
    <source>
        <dbReference type="EMBL" id="GCB61282.1"/>
    </source>
</evidence>
<evidence type="ECO:0000256" key="1">
    <source>
        <dbReference type="SAM" id="MobiDB-lite"/>
    </source>
</evidence>
<protein>
    <recommendedName>
        <fullName evidence="5">WW domain-binding protein 1</fullName>
    </recommendedName>
</protein>
<sequence>GWSGNFNSIQMRASPPLPGPGDMEKMVIGFLFFISPAFPVGPSRMELHAEAKELCFGVNNEPYWCETGYCCGETECCTYYYELWWFWLVWTIIIMLSCCCAYRHRRVKLRLQQEQRQREISLMAYHGASTYTTQPLDLRFWTNCKLPDYEEVAGHPPTPPPPYTELQQQSTQTSSHETAVVESQSALQEPIPSLLPETQEAESGPSICEQEDDRQATDTLSYPADRENGDILRDEEPAADFKTLDMDSDFQGEGKEESSRHRRITGDSGIEVCVCQMDEDPYHEEVGGIGAQECCEPQSSCNSHLRSEQFSKQAQNVPPELHTAKEQEEDNDV</sequence>
<feature type="non-terminal residue" evidence="3">
    <location>
        <position position="1"/>
    </location>
</feature>
<evidence type="ECO:0000256" key="2">
    <source>
        <dbReference type="SAM" id="Phobius"/>
    </source>
</evidence>